<accession>A0ABR1TJC2</accession>
<comment type="caution">
    <text evidence="1">The sequence shown here is derived from an EMBL/GenBank/DDBJ whole genome shotgun (WGS) entry which is preliminary data.</text>
</comment>
<name>A0ABR1TJC2_9PEZI</name>
<gene>
    <name evidence="1" type="ORF">PG996_014089</name>
</gene>
<protein>
    <submittedName>
        <fullName evidence="1">Uncharacterized protein</fullName>
    </submittedName>
</protein>
<dbReference type="Proteomes" id="UP001446871">
    <property type="component" value="Unassembled WGS sequence"/>
</dbReference>
<evidence type="ECO:0000313" key="2">
    <source>
        <dbReference type="Proteomes" id="UP001446871"/>
    </source>
</evidence>
<reference evidence="1 2" key="1">
    <citation type="submission" date="2023-01" db="EMBL/GenBank/DDBJ databases">
        <title>Analysis of 21 Apiospora genomes using comparative genomics revels a genus with tremendous synthesis potential of carbohydrate active enzymes and secondary metabolites.</title>
        <authorList>
            <person name="Sorensen T."/>
        </authorList>
    </citation>
    <scope>NUCLEOTIDE SEQUENCE [LARGE SCALE GENOMIC DNA]</scope>
    <source>
        <strain evidence="1 2">CBS 83171</strain>
    </source>
</reference>
<proteinExistence type="predicted"/>
<evidence type="ECO:0000313" key="1">
    <source>
        <dbReference type="EMBL" id="KAK8046025.1"/>
    </source>
</evidence>
<keyword evidence="2" id="KW-1185">Reference proteome</keyword>
<sequence length="181" mass="19779">MAGNGLVGVASEFEGADAAKGNGFVATPGGSQPTPLEPGHYQPLDGEQDIPKCSRVEFVQILHRGPEWPLRHTFCGKDGGAFVSRRFLNELDEIECDDNADYDAEHQRSYQVIAEVFDELESFGSGLGLVDVITAQDYIVNSRVARMESKLSGVGSEPKESFDELVGWSEREIWESPGTNL</sequence>
<dbReference type="EMBL" id="JAQQWM010000009">
    <property type="protein sequence ID" value="KAK8046025.1"/>
    <property type="molecule type" value="Genomic_DNA"/>
</dbReference>
<organism evidence="1 2">
    <name type="scientific">Apiospora saccharicola</name>
    <dbReference type="NCBI Taxonomy" id="335842"/>
    <lineage>
        <taxon>Eukaryota</taxon>
        <taxon>Fungi</taxon>
        <taxon>Dikarya</taxon>
        <taxon>Ascomycota</taxon>
        <taxon>Pezizomycotina</taxon>
        <taxon>Sordariomycetes</taxon>
        <taxon>Xylariomycetidae</taxon>
        <taxon>Amphisphaeriales</taxon>
        <taxon>Apiosporaceae</taxon>
        <taxon>Apiospora</taxon>
    </lineage>
</organism>